<dbReference type="PROSITE" id="PS50930">
    <property type="entry name" value="HTH_LYTTR"/>
    <property type="match status" value="1"/>
</dbReference>
<dbReference type="Pfam" id="PF04397">
    <property type="entry name" value="LytTR"/>
    <property type="match status" value="1"/>
</dbReference>
<dbReference type="SMART" id="SM00850">
    <property type="entry name" value="LytTR"/>
    <property type="match status" value="1"/>
</dbReference>
<evidence type="ECO:0000256" key="2">
    <source>
        <dbReference type="ARBA" id="ARBA00022490"/>
    </source>
</evidence>
<evidence type="ECO:0000256" key="3">
    <source>
        <dbReference type="ARBA" id="ARBA00023012"/>
    </source>
</evidence>
<reference evidence="10" key="1">
    <citation type="submission" date="2021-11" db="EMBL/GenBank/DDBJ databases">
        <authorList>
            <person name="Qingchun L."/>
            <person name="Dong Z."/>
            <person name="Zongwei Q."/>
            <person name="Jia Z."/>
            <person name="Duotao L."/>
        </authorList>
    </citation>
    <scope>NUCLEOTIDE SEQUENCE</scope>
    <source>
        <strain evidence="10">WLY-B-L2</strain>
    </source>
</reference>
<evidence type="ECO:0000256" key="7">
    <source>
        <dbReference type="PROSITE-ProRule" id="PRU00169"/>
    </source>
</evidence>
<dbReference type="InterPro" id="IPR046947">
    <property type="entry name" value="LytR-like"/>
</dbReference>
<dbReference type="Pfam" id="PF00072">
    <property type="entry name" value="Response_reg"/>
    <property type="match status" value="1"/>
</dbReference>
<feature type="domain" description="HTH LytTR-type" evidence="9">
    <location>
        <begin position="141"/>
        <end position="241"/>
    </location>
</feature>
<proteinExistence type="predicted"/>
<evidence type="ECO:0000256" key="4">
    <source>
        <dbReference type="ARBA" id="ARBA00023159"/>
    </source>
</evidence>
<dbReference type="InterPro" id="IPR007492">
    <property type="entry name" value="LytTR_DNA-bd_dom"/>
</dbReference>
<evidence type="ECO:0000313" key="10">
    <source>
        <dbReference type="EMBL" id="MCC9296617.1"/>
    </source>
</evidence>
<dbReference type="SUPFAM" id="SSF52172">
    <property type="entry name" value="CheY-like"/>
    <property type="match status" value="1"/>
</dbReference>
<keyword evidence="2" id="KW-0963">Cytoplasm</keyword>
<comment type="function">
    <text evidence="5">May play the central regulatory role in sporulation. It may be an element of the effector pathway responsible for the activation of sporulation genes in response to nutritional stress. Spo0A may act in concert with spo0H (a sigma factor) to control the expression of some genes that are critical to the sporulation process.</text>
</comment>
<keyword evidence="10" id="KW-0238">DNA-binding</keyword>
<feature type="modified residue" description="4-aspartylphosphate" evidence="7">
    <location>
        <position position="60"/>
    </location>
</feature>
<keyword evidence="11" id="KW-1185">Reference proteome</keyword>
<dbReference type="PROSITE" id="PS50110">
    <property type="entry name" value="RESPONSE_REGULATORY"/>
    <property type="match status" value="1"/>
</dbReference>
<evidence type="ECO:0000256" key="5">
    <source>
        <dbReference type="ARBA" id="ARBA00024867"/>
    </source>
</evidence>
<dbReference type="InterPro" id="IPR001789">
    <property type="entry name" value="Sig_transdc_resp-reg_receiver"/>
</dbReference>
<dbReference type="PANTHER" id="PTHR37299">
    <property type="entry name" value="TRANSCRIPTIONAL REGULATOR-RELATED"/>
    <property type="match status" value="1"/>
</dbReference>
<comment type="function">
    <text evidence="6">Required for high-level post-exponential phase expression of a series of secreted proteins.</text>
</comment>
<keyword evidence="4" id="KW-0010">Activator</keyword>
<feature type="domain" description="Response regulatory" evidence="8">
    <location>
        <begin position="3"/>
        <end position="126"/>
    </location>
</feature>
<dbReference type="PANTHER" id="PTHR37299:SF3">
    <property type="entry name" value="STAGE 0 SPORULATION PROTEIN A HOMOLOG"/>
    <property type="match status" value="1"/>
</dbReference>
<dbReference type="InterPro" id="IPR011006">
    <property type="entry name" value="CheY-like_superfamily"/>
</dbReference>
<dbReference type="GO" id="GO:0003677">
    <property type="term" value="F:DNA binding"/>
    <property type="evidence" value="ECO:0007669"/>
    <property type="project" value="UniProtKB-KW"/>
</dbReference>
<dbReference type="Gene3D" id="2.40.50.1020">
    <property type="entry name" value="LytTr DNA-binding domain"/>
    <property type="match status" value="1"/>
</dbReference>
<protein>
    <recommendedName>
        <fullName evidence="1">Stage 0 sporulation protein A homolog</fullName>
    </recommendedName>
</protein>
<dbReference type="RefSeq" id="WP_229982083.1">
    <property type="nucleotide sequence ID" value="NZ_JAJJPB010000039.1"/>
</dbReference>
<dbReference type="Gene3D" id="3.40.50.2300">
    <property type="match status" value="1"/>
</dbReference>
<accession>A0ABS8N9X7</accession>
<dbReference type="Proteomes" id="UP001165422">
    <property type="component" value="Unassembled WGS sequence"/>
</dbReference>
<name>A0ABS8N9X7_9CLOT</name>
<evidence type="ECO:0000256" key="6">
    <source>
        <dbReference type="ARBA" id="ARBA00037164"/>
    </source>
</evidence>
<comment type="caution">
    <text evidence="10">The sequence shown here is derived from an EMBL/GenBank/DDBJ whole genome shotgun (WGS) entry which is preliminary data.</text>
</comment>
<evidence type="ECO:0000259" key="8">
    <source>
        <dbReference type="PROSITE" id="PS50110"/>
    </source>
</evidence>
<gene>
    <name evidence="10" type="ORF">LN736_17405</name>
</gene>
<dbReference type="SMART" id="SM00448">
    <property type="entry name" value="REC"/>
    <property type="match status" value="1"/>
</dbReference>
<sequence length="241" mass="28433">MLEVLICEDNAAYREKFKKAVEDIILKENIDLKISLCTENPMEVIEYIKRRDITGIYFLDVDLKCSMNGIKLGEKIRDFDPRGFIIFTTVHMEMSYMVFKYKVEAMDYVAKDEGNFTDRVKDCLLKAYGDYYRESSKDKYISIDEDCRIINIKLRDILFIETSAAAHRIRVHEENRQIEFYGSLKDVQKKLTPNFYRCHKSYIVNRDKIAEVDMKSNSIIMTNGEKCYVSFRYKRGLKGCL</sequence>
<keyword evidence="7" id="KW-0597">Phosphoprotein</keyword>
<evidence type="ECO:0000313" key="11">
    <source>
        <dbReference type="Proteomes" id="UP001165422"/>
    </source>
</evidence>
<evidence type="ECO:0000259" key="9">
    <source>
        <dbReference type="PROSITE" id="PS50930"/>
    </source>
</evidence>
<keyword evidence="3" id="KW-0902">Two-component regulatory system</keyword>
<dbReference type="EMBL" id="JAJJPB010000039">
    <property type="protein sequence ID" value="MCC9296617.1"/>
    <property type="molecule type" value="Genomic_DNA"/>
</dbReference>
<evidence type="ECO:0000256" key="1">
    <source>
        <dbReference type="ARBA" id="ARBA00018672"/>
    </source>
</evidence>
<organism evidence="10 11">
    <name type="scientific">Clostridium aromativorans</name>
    <dbReference type="NCBI Taxonomy" id="2836848"/>
    <lineage>
        <taxon>Bacteria</taxon>
        <taxon>Bacillati</taxon>
        <taxon>Bacillota</taxon>
        <taxon>Clostridia</taxon>
        <taxon>Eubacteriales</taxon>
        <taxon>Clostridiaceae</taxon>
        <taxon>Clostridium</taxon>
    </lineage>
</organism>